<dbReference type="Proteomes" id="UP000275137">
    <property type="component" value="Unassembled WGS sequence"/>
</dbReference>
<evidence type="ECO:0000313" key="1">
    <source>
        <dbReference type="EMBL" id="ROH87095.1"/>
    </source>
</evidence>
<organism evidence="1 2">
    <name type="scientific">Pseudomethylobacillus aquaticus</name>
    <dbReference type="NCBI Taxonomy" id="2676064"/>
    <lineage>
        <taxon>Bacteria</taxon>
        <taxon>Pseudomonadati</taxon>
        <taxon>Pseudomonadota</taxon>
        <taxon>Betaproteobacteria</taxon>
        <taxon>Nitrosomonadales</taxon>
        <taxon>Methylophilaceae</taxon>
        <taxon>Pseudomethylobacillus</taxon>
    </lineage>
</organism>
<name>A0A3N0V315_9PROT</name>
<evidence type="ECO:0000313" key="2">
    <source>
        <dbReference type="Proteomes" id="UP000275137"/>
    </source>
</evidence>
<proteinExistence type="predicted"/>
<dbReference type="EMBL" id="RJVP01000002">
    <property type="protein sequence ID" value="ROH87095.1"/>
    <property type="molecule type" value="Genomic_DNA"/>
</dbReference>
<dbReference type="AlphaFoldDB" id="A0A3N0V315"/>
<comment type="caution">
    <text evidence="1">The sequence shown here is derived from an EMBL/GenBank/DDBJ whole genome shotgun (WGS) entry which is preliminary data.</text>
</comment>
<keyword evidence="2" id="KW-1185">Reference proteome</keyword>
<sequence length="534" mass="60763">MKFKLFNYLKSRFLSFKPDSSHVDMALEGWRAYCNNQLSSITDAQALALRRLDYEATKRHVLGSTRAYRKVFELKKPDEFLSSKFSKAELSQTIALAAQLLDEGFCNKLVNEALDQDQVSIQDPFGPGLAYCKESFHISSGVTCLRFISPNQEVFFLFQYVTSGDAIYFPTRDIIFIHQHVNVDLIQSSIHQLCRNFAQHLEYSRNSKQHRFLGLVATQGRPYHLYYDVLLGMHQLHLAGLIKRLPALYALRGGVYISMKSLYDFHGVEHIFHGADMELYANEHQGFLLQAGLCYTKQKTLQTKVKEMDTYLVDHVLNQMSVNTASEISTALQAFPLVWFGISIQKRAWVEQVEGTASLIRALKRRFPNMGIVIDGWTQNLYPSVYDEAECRREFQIFKEIKSLIPDDIPVTNLIGAQSARKIAFACAIDLFITNYGTASINVARMAAKPGVAHASTTMPKRGHLHYNTIEVDNSWIHDIPHPEVERHDFVSYSLDWERILATAEPLLQVEALALVRSSTYSRFATTGRPIQSA</sequence>
<accession>A0A3N0V315</accession>
<reference evidence="1 2" key="1">
    <citation type="submission" date="2018-10" db="EMBL/GenBank/DDBJ databases">
        <authorList>
            <person name="Chen W.-M."/>
        </authorList>
    </citation>
    <scope>NUCLEOTIDE SEQUENCE [LARGE SCALE GENOMIC DNA]</scope>
    <source>
        <strain evidence="1 2">H-5</strain>
    </source>
</reference>
<dbReference type="RefSeq" id="WP_123236900.1">
    <property type="nucleotide sequence ID" value="NZ_RJVP01000002.1"/>
</dbReference>
<protein>
    <submittedName>
        <fullName evidence="1">Uncharacterized protein</fullName>
    </submittedName>
</protein>
<gene>
    <name evidence="1" type="ORF">ED236_05300</name>
</gene>